<evidence type="ECO:0000256" key="1">
    <source>
        <dbReference type="SAM" id="MobiDB-lite"/>
    </source>
</evidence>
<reference evidence="3" key="1">
    <citation type="submission" date="2020-07" db="EMBL/GenBank/DDBJ databases">
        <title>Description of Mycobacterium gordonae subsp. intergordonae subsp.nov. and Mycobacterium gordonae subsp. gordonae subsp. nov.</title>
        <authorList>
            <person name="Yu X."/>
        </authorList>
    </citation>
    <scope>NUCLEOTIDE SEQUENCE [LARGE SCALE GENOMIC DNA]</scope>
    <source>
        <strain evidence="3">24</strain>
    </source>
</reference>
<evidence type="ECO:0000313" key="2">
    <source>
        <dbReference type="EMBL" id="QLL07300.1"/>
    </source>
</evidence>
<dbReference type="AlphaFoldDB" id="A0A7D6ILV4"/>
<evidence type="ECO:0000313" key="3">
    <source>
        <dbReference type="Proteomes" id="UP000510682"/>
    </source>
</evidence>
<name>A0A7D6ILV4_9MYCO</name>
<reference evidence="3" key="3">
    <citation type="submission" date="2023-07" db="EMBL/GenBank/DDBJ databases">
        <title>Description of Mycobacterium gordonae subsp. intergordonae subsp.nov. and Mycobacterium gordonae subsp. gordonae subsp. nov.</title>
        <authorList>
            <person name="Huang H."/>
        </authorList>
    </citation>
    <scope>NUCLEOTIDE SEQUENCE [LARGE SCALE GENOMIC DNA]</scope>
    <source>
        <strain evidence="3">24</strain>
    </source>
</reference>
<dbReference type="RefSeq" id="WP_180915874.1">
    <property type="nucleotide sequence ID" value="NZ_CP059165.1"/>
</dbReference>
<keyword evidence="3" id="KW-1185">Reference proteome</keyword>
<organism evidence="2 3">
    <name type="scientific">Mycobacterium vicinigordonae</name>
    <dbReference type="NCBI Taxonomy" id="1719132"/>
    <lineage>
        <taxon>Bacteria</taxon>
        <taxon>Bacillati</taxon>
        <taxon>Actinomycetota</taxon>
        <taxon>Actinomycetes</taxon>
        <taxon>Mycobacteriales</taxon>
        <taxon>Mycobacteriaceae</taxon>
        <taxon>Mycobacterium</taxon>
    </lineage>
</organism>
<sequence>MRSERSPHEPKPGVTREDLARYADEDLMREVQDEARLRDEAPPHHR</sequence>
<proteinExistence type="predicted"/>
<reference evidence="2 3" key="2">
    <citation type="submission" date="2020-07" db="EMBL/GenBank/DDBJ databases">
        <authorList>
            <person name="Yu X."/>
        </authorList>
    </citation>
    <scope>NUCLEOTIDE SEQUENCE [LARGE SCALE GENOMIC DNA]</scope>
    <source>
        <strain evidence="3">24</strain>
    </source>
</reference>
<dbReference type="EMBL" id="CP059165">
    <property type="protein sequence ID" value="QLL07300.1"/>
    <property type="molecule type" value="Genomic_DNA"/>
</dbReference>
<gene>
    <name evidence="2" type="ORF">H0P51_27220</name>
</gene>
<protein>
    <submittedName>
        <fullName evidence="2">Uncharacterized protein</fullName>
    </submittedName>
</protein>
<dbReference type="KEGG" id="mgor:H0P51_27220"/>
<accession>A0A7D6ILV4</accession>
<feature type="region of interest" description="Disordered" evidence="1">
    <location>
        <begin position="1"/>
        <end position="46"/>
    </location>
</feature>
<dbReference type="Proteomes" id="UP000510682">
    <property type="component" value="Chromosome"/>
</dbReference>